<dbReference type="PROSITE" id="PS51063">
    <property type="entry name" value="HTH_CRP_2"/>
    <property type="match status" value="1"/>
</dbReference>
<proteinExistence type="predicted"/>
<dbReference type="InterPro" id="IPR018490">
    <property type="entry name" value="cNMP-bd_dom_sf"/>
</dbReference>
<accession>A0ABU5I0C6</accession>
<dbReference type="SUPFAM" id="SSF46785">
    <property type="entry name" value="Winged helix' DNA-binding domain"/>
    <property type="match status" value="1"/>
</dbReference>
<comment type="caution">
    <text evidence="5">The sequence shown here is derived from an EMBL/GenBank/DDBJ whole genome shotgun (WGS) entry which is preliminary data.</text>
</comment>
<dbReference type="Gene3D" id="2.60.120.10">
    <property type="entry name" value="Jelly Rolls"/>
    <property type="match status" value="1"/>
</dbReference>
<evidence type="ECO:0000259" key="4">
    <source>
        <dbReference type="PROSITE" id="PS51063"/>
    </source>
</evidence>
<dbReference type="InterPro" id="IPR012318">
    <property type="entry name" value="HTH_CRP"/>
</dbReference>
<evidence type="ECO:0000256" key="1">
    <source>
        <dbReference type="ARBA" id="ARBA00023015"/>
    </source>
</evidence>
<keyword evidence="2" id="KW-0238">DNA-binding</keyword>
<dbReference type="InterPro" id="IPR000595">
    <property type="entry name" value="cNMP-bd_dom"/>
</dbReference>
<feature type="domain" description="HTH crp-type" evidence="4">
    <location>
        <begin position="156"/>
        <end position="229"/>
    </location>
</feature>
<dbReference type="SUPFAM" id="SSF51206">
    <property type="entry name" value="cAMP-binding domain-like"/>
    <property type="match status" value="1"/>
</dbReference>
<reference evidence="5 6" key="1">
    <citation type="submission" date="2023-12" db="EMBL/GenBank/DDBJ databases">
        <title>Description of Novel Strain Fulvimarina sp. 2208YS6-2-32 isolated from Uroteuthis (Photololigo) edulis.</title>
        <authorList>
            <person name="Park J.-S."/>
        </authorList>
    </citation>
    <scope>NUCLEOTIDE SEQUENCE [LARGE SCALE GENOMIC DNA]</scope>
    <source>
        <strain evidence="5 6">2208YS6-2-32</strain>
    </source>
</reference>
<evidence type="ECO:0000256" key="2">
    <source>
        <dbReference type="ARBA" id="ARBA00023125"/>
    </source>
</evidence>
<dbReference type="SMART" id="SM00419">
    <property type="entry name" value="HTH_CRP"/>
    <property type="match status" value="1"/>
</dbReference>
<dbReference type="InterPro" id="IPR036390">
    <property type="entry name" value="WH_DNA-bd_sf"/>
</dbReference>
<evidence type="ECO:0000313" key="6">
    <source>
        <dbReference type="Proteomes" id="UP001294412"/>
    </source>
</evidence>
<name>A0ABU5I0C6_9HYPH</name>
<evidence type="ECO:0000256" key="3">
    <source>
        <dbReference type="ARBA" id="ARBA00023163"/>
    </source>
</evidence>
<dbReference type="Pfam" id="PF13545">
    <property type="entry name" value="HTH_Crp_2"/>
    <property type="match status" value="1"/>
</dbReference>
<evidence type="ECO:0000313" key="5">
    <source>
        <dbReference type="EMBL" id="MDY8108802.1"/>
    </source>
</evidence>
<dbReference type="InterPro" id="IPR014710">
    <property type="entry name" value="RmlC-like_jellyroll"/>
</dbReference>
<dbReference type="Proteomes" id="UP001294412">
    <property type="component" value="Unassembled WGS sequence"/>
</dbReference>
<gene>
    <name evidence="5" type="ORF">U0C82_06540</name>
</gene>
<dbReference type="EMBL" id="JAXLPB010000002">
    <property type="protein sequence ID" value="MDY8108802.1"/>
    <property type="molecule type" value="Genomic_DNA"/>
</dbReference>
<protein>
    <submittedName>
        <fullName evidence="5">Crp/Fnr family transcriptional regulator</fullName>
    </submittedName>
</protein>
<keyword evidence="6" id="KW-1185">Reference proteome</keyword>
<dbReference type="Pfam" id="PF00027">
    <property type="entry name" value="cNMP_binding"/>
    <property type="match status" value="1"/>
</dbReference>
<sequence>MPRPDDGMSKPARMQGRSLVDCIRAQYRSDNEDAARLQNSFSTVLSGQDILAIYDRPKAMFAIREGIAIRYRETKDGMRHILAFLLPGDVCNPNPYAVRSFDHVVSAITDVVVEQIPLSQIQTLFANDGAGQTVLWEHVEMEHAGMLARIATLECHDARQRVVQILGDLTCRSLGDRRDRTSLRLPLTQTHLGDAAGLTAVHVNRVLRMLRLQGLIETQRGSVIVLNPDMFCRLAHQPQAIETIAIS</sequence>
<dbReference type="Gene3D" id="1.10.10.10">
    <property type="entry name" value="Winged helix-like DNA-binding domain superfamily/Winged helix DNA-binding domain"/>
    <property type="match status" value="1"/>
</dbReference>
<keyword evidence="3" id="KW-0804">Transcription</keyword>
<organism evidence="5 6">
    <name type="scientific">Fulvimarina uroteuthidis</name>
    <dbReference type="NCBI Taxonomy" id="3098149"/>
    <lineage>
        <taxon>Bacteria</taxon>
        <taxon>Pseudomonadati</taxon>
        <taxon>Pseudomonadota</taxon>
        <taxon>Alphaproteobacteria</taxon>
        <taxon>Hyphomicrobiales</taxon>
        <taxon>Aurantimonadaceae</taxon>
        <taxon>Fulvimarina</taxon>
    </lineage>
</organism>
<keyword evidence="1" id="KW-0805">Transcription regulation</keyword>
<dbReference type="InterPro" id="IPR036388">
    <property type="entry name" value="WH-like_DNA-bd_sf"/>
</dbReference>